<dbReference type="InterPro" id="IPR006652">
    <property type="entry name" value="Kelch_1"/>
</dbReference>
<dbReference type="UniPathway" id="UPA00143"/>
<dbReference type="Gene3D" id="2.120.10.80">
    <property type="entry name" value="Kelch-type beta propeller"/>
    <property type="match status" value="1"/>
</dbReference>
<dbReference type="GO" id="GO:0016567">
    <property type="term" value="P:protein ubiquitination"/>
    <property type="evidence" value="ECO:0007669"/>
    <property type="project" value="UniProtKB-UniPathway"/>
</dbReference>
<dbReference type="InterPro" id="IPR011705">
    <property type="entry name" value="BACK"/>
</dbReference>
<dbReference type="PANTHER" id="PTHR45632:SF3">
    <property type="entry name" value="KELCH-LIKE PROTEIN 32"/>
    <property type="match status" value="1"/>
</dbReference>
<dbReference type="PROSITE" id="PS50097">
    <property type="entry name" value="BTB"/>
    <property type="match status" value="1"/>
</dbReference>
<dbReference type="Pfam" id="PF24681">
    <property type="entry name" value="Kelch_KLHDC2_KLHL20_DRC7"/>
    <property type="match status" value="1"/>
</dbReference>
<evidence type="ECO:0000313" key="6">
    <source>
        <dbReference type="EMBL" id="GBM83370.1"/>
    </source>
</evidence>
<sequence>MRENRRSHPNLSSRAVQFESPSHMGTLLSGLNTLRSKGLLLDITLIAGGQAFQAHRVVLASCSDYFRAMFTDAMKESQQSEICLNGVTADGMRYLLEYAYTSKLGLSLANIQDVLSAANHVQLIAVVEACSSYLKEQLDLDNCVDVATIAEIYSLHKLLKEVYLFICGNLRKFAEKSEFLRLSPFQLEYILKCDYPVDCSEREVLSVVLKWIEHQPHERFKYIHQLLRYIHFSEISSVDLSSFFESPVLKCLCSSSSLWSRLWHVPGHSAWQEQRGMSLINSRGMELAILKVGGFGISGVTNDIAYYLSSIGKWRYLTSIPHVEQCNFGTAVLNNELYIVGGCFNQSLQENVHPFGFRYNPLTNSWSTMAPMQKERCRFSLGVVNNHLLAVGGVGESGDFDVLDDTAPCEKYDPLTDVWTPVAPLPGSRAQHAGTSWRNFFYISGGLDQDLVLNSLWRLNTETDHWEIRAPMITPRADHSMVCCGDKIYVCGGWYEDETTGSRVLVDSIDCYSISRDTWTVITRVPTPRYHAGIVVIGKWLYIVGGFHSATTFDRASGVVECYNMETGVWTVGDNYPQDIWEHACCTLYVPRCRDDLEVIPDKNLI</sequence>
<dbReference type="SMART" id="SM00612">
    <property type="entry name" value="Kelch"/>
    <property type="match status" value="5"/>
</dbReference>
<dbReference type="InterPro" id="IPR000210">
    <property type="entry name" value="BTB/POZ_dom"/>
</dbReference>
<dbReference type="Proteomes" id="UP000499080">
    <property type="component" value="Unassembled WGS sequence"/>
</dbReference>
<comment type="caution">
    <text evidence="6">The sequence shown here is derived from an EMBL/GenBank/DDBJ whole genome shotgun (WGS) entry which is preliminary data.</text>
</comment>
<dbReference type="AlphaFoldDB" id="A0A4Y2J0C6"/>
<dbReference type="SUPFAM" id="SSF54695">
    <property type="entry name" value="POZ domain"/>
    <property type="match status" value="1"/>
</dbReference>
<dbReference type="InterPro" id="IPR017096">
    <property type="entry name" value="BTB-kelch_protein"/>
</dbReference>
<evidence type="ECO:0000313" key="7">
    <source>
        <dbReference type="Proteomes" id="UP000499080"/>
    </source>
</evidence>
<reference evidence="6 7" key="1">
    <citation type="journal article" date="2019" name="Sci. Rep.">
        <title>Orb-weaving spider Araneus ventricosus genome elucidates the spidroin gene catalogue.</title>
        <authorList>
            <person name="Kono N."/>
            <person name="Nakamura H."/>
            <person name="Ohtoshi R."/>
            <person name="Moran D.A.P."/>
            <person name="Shinohara A."/>
            <person name="Yoshida Y."/>
            <person name="Fujiwara M."/>
            <person name="Mori M."/>
            <person name="Tomita M."/>
            <person name="Arakawa K."/>
        </authorList>
    </citation>
    <scope>NUCLEOTIDE SEQUENCE [LARGE SCALE GENOMIC DNA]</scope>
</reference>
<keyword evidence="7" id="KW-1185">Reference proteome</keyword>
<protein>
    <recommendedName>
        <fullName evidence="1">Kelch-like protein diablo</fullName>
    </recommendedName>
</protein>
<dbReference type="InterPro" id="IPR030588">
    <property type="entry name" value="BTB_POZ_KLHL26"/>
</dbReference>
<comment type="function">
    <text evidence="4">Probable substrate-specific adapter of an E3 ubiquitin-protein ligase complex which mediates the ubiquitination and subsequent proteasomal degradation of target proteins. May have a role in synapse differentiation and growth.</text>
</comment>
<dbReference type="Gene3D" id="3.30.710.10">
    <property type="entry name" value="Potassium Channel Kv1.1, Chain A"/>
    <property type="match status" value="1"/>
</dbReference>
<dbReference type="SMART" id="SM00225">
    <property type="entry name" value="BTB"/>
    <property type="match status" value="1"/>
</dbReference>
<name>A0A4Y2J0C6_ARAVE</name>
<organism evidence="6 7">
    <name type="scientific">Araneus ventricosus</name>
    <name type="common">Orbweaver spider</name>
    <name type="synonym">Epeira ventricosa</name>
    <dbReference type="NCBI Taxonomy" id="182803"/>
    <lineage>
        <taxon>Eukaryota</taxon>
        <taxon>Metazoa</taxon>
        <taxon>Ecdysozoa</taxon>
        <taxon>Arthropoda</taxon>
        <taxon>Chelicerata</taxon>
        <taxon>Arachnida</taxon>
        <taxon>Araneae</taxon>
        <taxon>Araneomorphae</taxon>
        <taxon>Entelegynae</taxon>
        <taxon>Araneoidea</taxon>
        <taxon>Araneidae</taxon>
        <taxon>Araneus</taxon>
    </lineage>
</organism>
<dbReference type="Pfam" id="PF01344">
    <property type="entry name" value="Kelch_1"/>
    <property type="match status" value="1"/>
</dbReference>
<feature type="domain" description="BTB" evidence="5">
    <location>
        <begin position="41"/>
        <end position="108"/>
    </location>
</feature>
<dbReference type="SMART" id="SM00875">
    <property type="entry name" value="BACK"/>
    <property type="match status" value="1"/>
</dbReference>
<evidence type="ECO:0000256" key="4">
    <source>
        <dbReference type="ARBA" id="ARBA00043912"/>
    </source>
</evidence>
<dbReference type="PANTHER" id="PTHR45632">
    <property type="entry name" value="LD33804P"/>
    <property type="match status" value="1"/>
</dbReference>
<evidence type="ECO:0000256" key="3">
    <source>
        <dbReference type="ARBA" id="ARBA00022737"/>
    </source>
</evidence>
<evidence type="ECO:0000256" key="2">
    <source>
        <dbReference type="ARBA" id="ARBA00022441"/>
    </source>
</evidence>
<dbReference type="Pfam" id="PF07707">
    <property type="entry name" value="BACK"/>
    <property type="match status" value="1"/>
</dbReference>
<dbReference type="OrthoDB" id="45365at2759"/>
<dbReference type="GO" id="GO:0003779">
    <property type="term" value="F:actin binding"/>
    <property type="evidence" value="ECO:0007669"/>
    <property type="project" value="UniProtKB-KW"/>
</dbReference>
<keyword evidence="2" id="KW-0880">Kelch repeat</keyword>
<proteinExistence type="predicted"/>
<dbReference type="SUPFAM" id="SSF117281">
    <property type="entry name" value="Kelch motif"/>
    <property type="match status" value="1"/>
</dbReference>
<gene>
    <name evidence="6" type="primary">KLHL26</name>
    <name evidence="6" type="ORF">AVEN_73155_1</name>
</gene>
<dbReference type="InterPro" id="IPR011333">
    <property type="entry name" value="SKP1/BTB/POZ_sf"/>
</dbReference>
<dbReference type="Gene3D" id="1.25.40.420">
    <property type="match status" value="1"/>
</dbReference>
<accession>A0A4Y2J0C6</accession>
<dbReference type="Pfam" id="PF00651">
    <property type="entry name" value="BTB"/>
    <property type="match status" value="1"/>
</dbReference>
<dbReference type="CDD" id="cd18255">
    <property type="entry name" value="BTB_POZ_KLHL26"/>
    <property type="match status" value="1"/>
</dbReference>
<keyword evidence="3" id="KW-0677">Repeat</keyword>
<evidence type="ECO:0000256" key="1">
    <source>
        <dbReference type="ARBA" id="ARBA00013699"/>
    </source>
</evidence>
<dbReference type="PIRSF" id="PIRSF037037">
    <property type="entry name" value="Kelch-like_protein_gigaxonin"/>
    <property type="match status" value="1"/>
</dbReference>
<dbReference type="EMBL" id="BGPR01003073">
    <property type="protein sequence ID" value="GBM83370.1"/>
    <property type="molecule type" value="Genomic_DNA"/>
</dbReference>
<dbReference type="InterPro" id="IPR015915">
    <property type="entry name" value="Kelch-typ_b-propeller"/>
</dbReference>
<evidence type="ECO:0000259" key="5">
    <source>
        <dbReference type="PROSITE" id="PS50097"/>
    </source>
</evidence>